<gene>
    <name evidence="3" type="ORF">KFE25_003662</name>
</gene>
<comment type="caution">
    <text evidence="3">The sequence shown here is derived from an EMBL/GenBank/DDBJ whole genome shotgun (WGS) entry which is preliminary data.</text>
</comment>
<dbReference type="InterPro" id="IPR027417">
    <property type="entry name" value="P-loop_NTPase"/>
</dbReference>
<dbReference type="EMBL" id="JAGTXO010000028">
    <property type="protein sequence ID" value="KAG8461093.1"/>
    <property type="molecule type" value="Genomic_DNA"/>
</dbReference>
<dbReference type="SUPFAM" id="SSF52540">
    <property type="entry name" value="P-loop containing nucleoside triphosphate hydrolases"/>
    <property type="match status" value="1"/>
</dbReference>
<dbReference type="InterPro" id="IPR003495">
    <property type="entry name" value="CobW/HypB/UreG_nucleotide-bd"/>
</dbReference>
<dbReference type="InterPro" id="IPR011629">
    <property type="entry name" value="CobW-like_C"/>
</dbReference>
<dbReference type="AlphaFoldDB" id="A0A8J6CB46"/>
<dbReference type="SUPFAM" id="SSF90002">
    <property type="entry name" value="Hypothetical protein YjiA, C-terminal domain"/>
    <property type="match status" value="1"/>
</dbReference>
<dbReference type="InterPro" id="IPR051927">
    <property type="entry name" value="Zn_Chap_cDPG_Synth"/>
</dbReference>
<sequence length="638" mass="65041">MVRQAQIIPKAPITIVSGFLGAGKTSLLRHLLSNKRGLRIGLVVNDLASMNIDGALVRAAAGDGDASDAPDSRAAQRPAGGAEERAAAVQLVELSGGCVCCSAADDLLLGLAELVRVAIAAADLRASHTPAAAAAAGGGGGDAEGITAATTAASPCEPLYDHIVVESTGVADPYGTRDRLLDARDGGSTLFAWLELGAMVTVVDGGSFVELLRASAPLSSRPDLIDVEPADRSRCAEPAESGQAREQLAPTVTMGADFVDSIDEPIGELLVSQVECADVLVLNKLDLLGGAAHAELHSPRRSEVGARDDGHDGGAADGRHQGARADGADVAVAEAVALLRALNPRATILQGTHGRVPPEAALCATPTVTPRRVPIGAAQNDGGPVAEAGNDGDGAQWCVEIDESSGAHDGRANWSRATSGGGSAWRQLEDNTAGGKRGVRPLAHTLSYRRSRPFSPTRLRSRVLAHLAGMCVQPAARGIDDGGGRGPPADGSAHELGMPGGAGTPSPTGWQRGLLRVKGFVWLATDELQAYELQYAGGHAHLTACGLWEGVGPSADARALGGAVGRPHGDEAATRAAAELQRGLGPSCRAGGDCGTLGVRRQELVFVGTREMVPARLSALLDSCLCEGEDGAASVHTA</sequence>
<keyword evidence="4" id="KW-1185">Reference proteome</keyword>
<name>A0A8J6CB46_DIALT</name>
<dbReference type="Gene3D" id="3.40.50.300">
    <property type="entry name" value="P-loop containing nucleotide triphosphate hydrolases"/>
    <property type="match status" value="1"/>
</dbReference>
<dbReference type="Pfam" id="PF02492">
    <property type="entry name" value="cobW"/>
    <property type="match status" value="1"/>
</dbReference>
<feature type="compositionally biased region" description="Basic and acidic residues" evidence="1">
    <location>
        <begin position="297"/>
        <end position="320"/>
    </location>
</feature>
<proteinExistence type="predicted"/>
<dbReference type="Pfam" id="PF07683">
    <property type="entry name" value="CobW_C"/>
    <property type="match status" value="1"/>
</dbReference>
<evidence type="ECO:0000256" key="1">
    <source>
        <dbReference type="SAM" id="MobiDB-lite"/>
    </source>
</evidence>
<feature type="region of interest" description="Disordered" evidence="1">
    <location>
        <begin position="406"/>
        <end position="438"/>
    </location>
</feature>
<dbReference type="CDD" id="cd03112">
    <property type="entry name" value="CobW-like"/>
    <property type="match status" value="1"/>
</dbReference>
<dbReference type="Proteomes" id="UP000751190">
    <property type="component" value="Unassembled WGS sequence"/>
</dbReference>
<dbReference type="SMART" id="SM00833">
    <property type="entry name" value="CobW_C"/>
    <property type="match status" value="1"/>
</dbReference>
<evidence type="ECO:0000313" key="3">
    <source>
        <dbReference type="EMBL" id="KAG8461093.1"/>
    </source>
</evidence>
<protein>
    <recommendedName>
        <fullName evidence="2">CobW C-terminal domain-containing protein</fullName>
    </recommendedName>
</protein>
<dbReference type="PANTHER" id="PTHR43603">
    <property type="entry name" value="COBW DOMAIN-CONTAINING PROTEIN DDB_G0274527"/>
    <property type="match status" value="1"/>
</dbReference>
<dbReference type="PANTHER" id="PTHR43603:SF1">
    <property type="entry name" value="ZINC-REGULATED GTPASE METALLOPROTEIN ACTIVATOR 1"/>
    <property type="match status" value="1"/>
</dbReference>
<organism evidence="3 4">
    <name type="scientific">Diacronema lutheri</name>
    <name type="common">Unicellular marine alga</name>
    <name type="synonym">Monochrysis lutheri</name>
    <dbReference type="NCBI Taxonomy" id="2081491"/>
    <lineage>
        <taxon>Eukaryota</taxon>
        <taxon>Haptista</taxon>
        <taxon>Haptophyta</taxon>
        <taxon>Pavlovophyceae</taxon>
        <taxon>Pavlovales</taxon>
        <taxon>Pavlovaceae</taxon>
        <taxon>Diacronema</taxon>
    </lineage>
</organism>
<accession>A0A8J6CB46</accession>
<feature type="region of interest" description="Disordered" evidence="1">
    <location>
        <begin position="297"/>
        <end position="326"/>
    </location>
</feature>
<reference evidence="3" key="1">
    <citation type="submission" date="2021-05" db="EMBL/GenBank/DDBJ databases">
        <title>The genome of the haptophyte Pavlova lutheri (Diacronema luteri, Pavlovales) - a model for lipid biosynthesis in eukaryotic algae.</title>
        <authorList>
            <person name="Hulatt C.J."/>
            <person name="Posewitz M.C."/>
        </authorList>
    </citation>
    <scope>NUCLEOTIDE SEQUENCE</scope>
    <source>
        <strain evidence="3">NIVA-4/92</strain>
    </source>
</reference>
<feature type="domain" description="CobW C-terminal" evidence="2">
    <location>
        <begin position="443"/>
        <end position="625"/>
    </location>
</feature>
<evidence type="ECO:0000259" key="2">
    <source>
        <dbReference type="SMART" id="SM00833"/>
    </source>
</evidence>
<evidence type="ECO:0000313" key="4">
    <source>
        <dbReference type="Proteomes" id="UP000751190"/>
    </source>
</evidence>
<dbReference type="OrthoDB" id="272672at2759"/>